<proteinExistence type="inferred from homology"/>
<reference evidence="12" key="1">
    <citation type="journal article" date="2023" name="Int. J. Mol. Sci.">
        <title>Metagenomics Revealed a New Genus 'Candidatus Thiocaldithrix dubininis' gen. nov., sp. nov. and a New Species 'Candidatus Thiothrix putei' sp. nov. in the Family Thiotrichaceae, Some Members of Which Have Traits of Both Na+- and H+-Motive Energetics.</title>
        <authorList>
            <person name="Ravin N.V."/>
            <person name="Muntyan M.S."/>
            <person name="Smolyakov D.D."/>
            <person name="Rudenko T.S."/>
            <person name="Beletsky A.V."/>
            <person name="Mardanov A.V."/>
            <person name="Grabovich M.Y."/>
        </authorList>
    </citation>
    <scope>NUCLEOTIDE SEQUENCE</scope>
    <source>
        <strain evidence="12">GKL-01</strain>
    </source>
</reference>
<organism evidence="12">
    <name type="scientific">Candidatus Thiocaldithrix dubininis</name>
    <dbReference type="NCBI Taxonomy" id="3080823"/>
    <lineage>
        <taxon>Bacteria</taxon>
        <taxon>Pseudomonadati</taxon>
        <taxon>Pseudomonadota</taxon>
        <taxon>Gammaproteobacteria</taxon>
        <taxon>Thiotrichales</taxon>
        <taxon>Thiotrichaceae</taxon>
        <taxon>Candidatus Thiocaldithrix</taxon>
    </lineage>
</organism>
<comment type="cofactor">
    <cofactor evidence="10">
        <name>Mn(2+)</name>
        <dbReference type="ChEBI" id="CHEBI:29035"/>
    </cofactor>
    <text evidence="10">Binds 2 Mn(2+) ions per subunit in a binuclear metal center.</text>
</comment>
<comment type="caution">
    <text evidence="10">Lacks conserved residue(s) required for the propagation of feature annotation.</text>
</comment>
<evidence type="ECO:0000256" key="5">
    <source>
        <dbReference type="ARBA" id="ARBA00022723"/>
    </source>
</evidence>
<feature type="binding site" evidence="10">
    <location>
        <position position="200"/>
    </location>
    <ligand>
        <name>Mn(2+)</name>
        <dbReference type="ChEBI" id="CHEBI:29035"/>
        <label>1</label>
    </ligand>
</feature>
<dbReference type="InterPro" id="IPR010138">
    <property type="entry name" value="UDP-diacylglucosamine_Hdrlase"/>
</dbReference>
<dbReference type="HAMAP" id="MF_00575">
    <property type="entry name" value="LpxH"/>
    <property type="match status" value="1"/>
</dbReference>
<keyword evidence="9 10" id="KW-0464">Manganese</keyword>
<feature type="binding site" evidence="10">
    <location>
        <position position="41"/>
    </location>
    <ligand>
        <name>Mn(2+)</name>
        <dbReference type="ChEBI" id="CHEBI:29035"/>
        <label>2</label>
    </ligand>
</feature>
<feature type="binding site" evidence="10">
    <location>
        <position position="83"/>
    </location>
    <ligand>
        <name>Mn(2+)</name>
        <dbReference type="ChEBI" id="CHEBI:29035"/>
        <label>2</label>
    </ligand>
</feature>
<keyword evidence="2 10" id="KW-0444">Lipid biosynthesis</keyword>
<dbReference type="InterPro" id="IPR043461">
    <property type="entry name" value="LpxH-like"/>
</dbReference>
<dbReference type="Gene3D" id="3.60.21.10">
    <property type="match status" value="1"/>
</dbReference>
<feature type="binding site" evidence="10">
    <location>
        <position position="118"/>
    </location>
    <ligand>
        <name>Mn(2+)</name>
        <dbReference type="ChEBI" id="CHEBI:29035"/>
        <label>2</label>
    </ligand>
</feature>
<comment type="pathway">
    <text evidence="10">Glycolipid biosynthesis; lipid IV(A) biosynthesis; lipid IV(A) from (3R)-3-hydroxytetradecanoyl-[acyl-carrier-protein] and UDP-N-acetyl-alpha-D-glucosamine: step 4/6.</text>
</comment>
<dbReference type="GO" id="GO:0008758">
    <property type="term" value="F:UDP-2,3-diacylglucosamine hydrolase activity"/>
    <property type="evidence" value="ECO:0007669"/>
    <property type="project" value="UniProtKB-UniRule"/>
</dbReference>
<dbReference type="KEGG" id="tdu:QJT80_06440"/>
<evidence type="ECO:0000256" key="10">
    <source>
        <dbReference type="HAMAP-Rule" id="MF_00575"/>
    </source>
</evidence>
<reference evidence="12" key="2">
    <citation type="submission" date="2023-04" db="EMBL/GenBank/DDBJ databases">
        <authorList>
            <person name="Beletskiy A.V."/>
            <person name="Mardanov A.V."/>
            <person name="Ravin N.V."/>
        </authorList>
    </citation>
    <scope>NUCLEOTIDE SEQUENCE</scope>
    <source>
        <strain evidence="12">GKL-01</strain>
    </source>
</reference>
<feature type="binding site" evidence="10">
    <location>
        <position position="8"/>
    </location>
    <ligand>
        <name>Mn(2+)</name>
        <dbReference type="ChEBI" id="CHEBI:29035"/>
        <label>1</label>
    </ligand>
</feature>
<keyword evidence="5 10" id="KW-0479">Metal-binding</keyword>
<dbReference type="AlphaFoldDB" id="A0AA95KFY6"/>
<evidence type="ECO:0000256" key="4">
    <source>
        <dbReference type="ARBA" id="ARBA00022556"/>
    </source>
</evidence>
<evidence type="ECO:0000256" key="8">
    <source>
        <dbReference type="ARBA" id="ARBA00023136"/>
    </source>
</evidence>
<evidence type="ECO:0000256" key="3">
    <source>
        <dbReference type="ARBA" id="ARBA00022519"/>
    </source>
</evidence>
<dbReference type="EC" id="3.6.1.54" evidence="10"/>
<gene>
    <name evidence="10" type="primary">lpxH</name>
    <name evidence="12" type="ORF">QJT80_06440</name>
</gene>
<keyword evidence="7 10" id="KW-0443">Lipid metabolism</keyword>
<keyword evidence="1 10" id="KW-1003">Cell membrane</keyword>
<dbReference type="GO" id="GO:0019897">
    <property type="term" value="C:extrinsic component of plasma membrane"/>
    <property type="evidence" value="ECO:0007669"/>
    <property type="project" value="UniProtKB-UniRule"/>
</dbReference>
<dbReference type="NCBIfam" id="NF003743">
    <property type="entry name" value="PRK05340.1"/>
    <property type="match status" value="1"/>
</dbReference>
<dbReference type="SUPFAM" id="SSF56300">
    <property type="entry name" value="Metallo-dependent phosphatases"/>
    <property type="match status" value="1"/>
</dbReference>
<protein>
    <recommendedName>
        <fullName evidence="10">UDP-2,3-diacylglucosamine hydrolase</fullName>
        <ecNumber evidence="10">3.6.1.54</ecNumber>
    </recommendedName>
    <alternativeName>
        <fullName evidence="10">UDP-2,3-diacylglucosamine diphosphatase</fullName>
    </alternativeName>
</protein>
<keyword evidence="6 10" id="KW-0378">Hydrolase</keyword>
<evidence type="ECO:0000256" key="6">
    <source>
        <dbReference type="ARBA" id="ARBA00022801"/>
    </source>
</evidence>
<name>A0AA95KFY6_9GAMM</name>
<evidence type="ECO:0000313" key="12">
    <source>
        <dbReference type="EMBL" id="WGZ92114.1"/>
    </source>
</evidence>
<feature type="binding site" evidence="10">
    <location>
        <position position="198"/>
    </location>
    <ligand>
        <name>substrate</name>
    </ligand>
</feature>
<feature type="binding site" evidence="10">
    <location>
        <position position="198"/>
    </location>
    <ligand>
        <name>Mn(2+)</name>
        <dbReference type="ChEBI" id="CHEBI:29035"/>
        <label>2</label>
    </ligand>
</feature>
<dbReference type="Proteomes" id="UP001300672">
    <property type="component" value="Chromosome"/>
</dbReference>
<comment type="catalytic activity">
    <reaction evidence="10">
        <text>UDP-2-N,3-O-bis[(3R)-3-hydroxytetradecanoyl]-alpha-D-glucosamine + H2O = 2-N,3-O-bis[(3R)-3-hydroxytetradecanoyl]-alpha-D-glucosaminyl 1-phosphate + UMP + 2 H(+)</text>
        <dbReference type="Rhea" id="RHEA:25213"/>
        <dbReference type="ChEBI" id="CHEBI:15377"/>
        <dbReference type="ChEBI" id="CHEBI:15378"/>
        <dbReference type="ChEBI" id="CHEBI:57865"/>
        <dbReference type="ChEBI" id="CHEBI:57957"/>
        <dbReference type="ChEBI" id="CHEBI:78847"/>
        <dbReference type="EC" id="3.6.1.54"/>
    </reaction>
</comment>
<dbReference type="NCBIfam" id="TIGR01854">
    <property type="entry name" value="lipid_A_lpxH"/>
    <property type="match status" value="1"/>
</dbReference>
<evidence type="ECO:0000256" key="7">
    <source>
        <dbReference type="ARBA" id="ARBA00023098"/>
    </source>
</evidence>
<dbReference type="InterPro" id="IPR004843">
    <property type="entry name" value="Calcineurin-like_PHP"/>
</dbReference>
<feature type="binding site" evidence="10">
    <location>
        <position position="41"/>
    </location>
    <ligand>
        <name>Mn(2+)</name>
        <dbReference type="ChEBI" id="CHEBI:29035"/>
        <label>1</label>
    </ligand>
</feature>
<comment type="subcellular location">
    <subcellularLocation>
        <location evidence="10">Cell inner membrane</location>
        <topology evidence="10">Peripheral membrane protein</topology>
        <orientation evidence="10">Cytoplasmic side</orientation>
    </subcellularLocation>
</comment>
<dbReference type="GO" id="GO:0005737">
    <property type="term" value="C:cytoplasm"/>
    <property type="evidence" value="ECO:0007669"/>
    <property type="project" value="InterPro"/>
</dbReference>
<feature type="binding site" evidence="10">
    <location>
        <begin position="83"/>
        <end position="84"/>
    </location>
    <ligand>
        <name>substrate</name>
    </ligand>
</feature>
<keyword evidence="4 10" id="KW-0441">Lipid A biosynthesis</keyword>
<comment type="similarity">
    <text evidence="10">Belongs to the LpxH family.</text>
</comment>
<feature type="binding site" evidence="10">
    <location>
        <position position="10"/>
    </location>
    <ligand>
        <name>Mn(2+)</name>
        <dbReference type="ChEBI" id="CHEBI:29035"/>
        <label>1</label>
    </ligand>
</feature>
<feature type="binding site" evidence="10">
    <location>
        <position position="170"/>
    </location>
    <ligand>
        <name>substrate</name>
    </ligand>
</feature>
<comment type="function">
    <text evidence="10">Hydrolyzes the pyrophosphate bond of UDP-2,3-diacylglucosamine to yield 2,3-diacylglucosamine 1-phosphate (lipid X) and UMP by catalyzing the attack of water at the alpha-P atom. Involved in the biosynthesis of lipid A, a phosphorylated glycolipid that anchors the lipopolysaccharide to the outer membrane of the cell.</text>
</comment>
<dbReference type="GO" id="GO:0030145">
    <property type="term" value="F:manganese ion binding"/>
    <property type="evidence" value="ECO:0007669"/>
    <property type="project" value="UniProtKB-UniRule"/>
</dbReference>
<feature type="domain" description="Calcineurin-like phosphoesterase" evidence="11">
    <location>
        <begin position="2"/>
        <end position="202"/>
    </location>
</feature>
<dbReference type="Pfam" id="PF00149">
    <property type="entry name" value="Metallophos"/>
    <property type="match status" value="1"/>
</dbReference>
<dbReference type="PANTHER" id="PTHR34990:SF1">
    <property type="entry name" value="UDP-2,3-DIACYLGLUCOSAMINE HYDROLASE"/>
    <property type="match status" value="1"/>
</dbReference>
<evidence type="ECO:0000256" key="9">
    <source>
        <dbReference type="ARBA" id="ARBA00023211"/>
    </source>
</evidence>
<evidence type="ECO:0000259" key="11">
    <source>
        <dbReference type="Pfam" id="PF00149"/>
    </source>
</evidence>
<dbReference type="GO" id="GO:0009245">
    <property type="term" value="P:lipid A biosynthetic process"/>
    <property type="evidence" value="ECO:0007669"/>
    <property type="project" value="UniProtKB-UniRule"/>
</dbReference>
<dbReference type="PANTHER" id="PTHR34990">
    <property type="entry name" value="UDP-2,3-DIACYLGLUCOSAMINE HYDROLASE-RELATED"/>
    <property type="match status" value="1"/>
</dbReference>
<evidence type="ECO:0000256" key="2">
    <source>
        <dbReference type="ARBA" id="ARBA00022516"/>
    </source>
</evidence>
<feature type="binding site" evidence="10">
    <location>
        <position position="164"/>
    </location>
    <ligand>
        <name>substrate</name>
    </ligand>
</feature>
<accession>A0AA95KFY6</accession>
<dbReference type="CDD" id="cd07398">
    <property type="entry name" value="MPP_YbbF-LpxH"/>
    <property type="match status" value="1"/>
</dbReference>
<evidence type="ECO:0000256" key="1">
    <source>
        <dbReference type="ARBA" id="ARBA00022475"/>
    </source>
</evidence>
<feature type="binding site" evidence="10">
    <location>
        <position position="126"/>
    </location>
    <ligand>
        <name>substrate</name>
    </ligand>
</feature>
<sequence length="241" mass="27445">MATWFISDLHLNANQPALIQQACEFLEHLPANTDALYILGDLFEYWVGDDSLNTPYTSALQSVFTGLKQLKQRGIPVYFQHGNRDFILGQAFADYTGLCLLPESVVIDLYGTPSLLMHGDTLCTDDVAYQQARVLLRNPQWQQQALNQPIEARIQQALAMRAQSQIHQMQAESIVDVNQTAVIQAMQQANVTRLIHGHTHRPAHHKFLLHDQAMNRIVLGDWHINRPSFLKIDEQHLTLNF</sequence>
<keyword evidence="8 10" id="KW-0472">Membrane</keyword>
<keyword evidence="3 10" id="KW-0997">Cell inner membrane</keyword>
<dbReference type="InterPro" id="IPR029052">
    <property type="entry name" value="Metallo-depent_PP-like"/>
</dbReference>
<dbReference type="EMBL" id="CP124755">
    <property type="protein sequence ID" value="WGZ92114.1"/>
    <property type="molecule type" value="Genomic_DNA"/>
</dbReference>